<dbReference type="RefSeq" id="WP_166874401.1">
    <property type="nucleotide sequence ID" value="NZ_WHJH01000010.1"/>
</dbReference>
<dbReference type="PROSITE" id="PS01124">
    <property type="entry name" value="HTH_ARAC_FAMILY_2"/>
    <property type="match status" value="1"/>
</dbReference>
<keyword evidence="7" id="KW-1185">Reference proteome</keyword>
<dbReference type="Proteomes" id="UP000609726">
    <property type="component" value="Unassembled WGS sequence"/>
</dbReference>
<dbReference type="InterPro" id="IPR018060">
    <property type="entry name" value="HTH_AraC"/>
</dbReference>
<dbReference type="PRINTS" id="PR00032">
    <property type="entry name" value="HTHARAC"/>
</dbReference>
<dbReference type="InterPro" id="IPR003313">
    <property type="entry name" value="AraC-bd"/>
</dbReference>
<keyword evidence="2" id="KW-0238">DNA-binding</keyword>
<organism evidence="6 7">
    <name type="scientific">Massilia mucilaginosa</name>
    <dbReference type="NCBI Taxonomy" id="2609282"/>
    <lineage>
        <taxon>Bacteria</taxon>
        <taxon>Pseudomonadati</taxon>
        <taxon>Pseudomonadota</taxon>
        <taxon>Betaproteobacteria</taxon>
        <taxon>Burkholderiales</taxon>
        <taxon>Oxalobacteraceae</taxon>
        <taxon>Telluria group</taxon>
        <taxon>Massilia</taxon>
    </lineage>
</organism>
<dbReference type="SMART" id="SM00342">
    <property type="entry name" value="HTH_ARAC"/>
    <property type="match status" value="1"/>
</dbReference>
<feature type="domain" description="HTH araC/xylS-type" evidence="5">
    <location>
        <begin position="172"/>
        <end position="269"/>
    </location>
</feature>
<dbReference type="PROSITE" id="PS00041">
    <property type="entry name" value="HTH_ARAC_FAMILY_1"/>
    <property type="match status" value="1"/>
</dbReference>
<dbReference type="Gene3D" id="1.10.10.60">
    <property type="entry name" value="Homeodomain-like"/>
    <property type="match status" value="2"/>
</dbReference>
<evidence type="ECO:0000256" key="1">
    <source>
        <dbReference type="ARBA" id="ARBA00023015"/>
    </source>
</evidence>
<evidence type="ECO:0000259" key="5">
    <source>
        <dbReference type="PROSITE" id="PS01124"/>
    </source>
</evidence>
<dbReference type="SUPFAM" id="SSF46689">
    <property type="entry name" value="Homeodomain-like"/>
    <property type="match status" value="2"/>
</dbReference>
<dbReference type="InterPro" id="IPR037923">
    <property type="entry name" value="HTH-like"/>
</dbReference>
<gene>
    <name evidence="6" type="ORF">F2P45_11345</name>
</gene>
<proteinExistence type="predicted"/>
<dbReference type="InterPro" id="IPR050204">
    <property type="entry name" value="AraC_XylS_family_regulators"/>
</dbReference>
<dbReference type="Pfam" id="PF12833">
    <property type="entry name" value="HTH_18"/>
    <property type="match status" value="1"/>
</dbReference>
<dbReference type="PANTHER" id="PTHR46796:SF2">
    <property type="entry name" value="TRANSCRIPTIONAL REGULATORY PROTEIN"/>
    <property type="match status" value="1"/>
</dbReference>
<sequence length="289" mass="31912">MDATDCIFWRDAALPYLELRTVADGRALCYGKHAHDVFSIGAIRSGTSTYFNGRCTETVGAGTVVIMNPGEVHACNPHLGEAWSYSMLYVDPAWLGQLQSMLAGEADTQYRPFAQALTAKLFAQLNRLSRLLMDRHASILQKQCASIDFFSALVQCLAMSRPLANPGTSRLSRAAEFIDAHFRQAVSIDTLSHVAGLSSAHFMREFKKTFGMSPHAYLINRRIQQARVQLKEGKALADVAIDLGFADQAHFQHTFKQLVAATPGHYREALAPANRSRLDTRARAPRQSG</sequence>
<dbReference type="InterPro" id="IPR018062">
    <property type="entry name" value="HTH_AraC-typ_CS"/>
</dbReference>
<comment type="caution">
    <text evidence="6">The sequence shown here is derived from an EMBL/GenBank/DDBJ whole genome shotgun (WGS) entry which is preliminary data.</text>
</comment>
<keyword evidence="4" id="KW-0804">Transcription</keyword>
<dbReference type="Pfam" id="PF02311">
    <property type="entry name" value="AraC_binding"/>
    <property type="match status" value="1"/>
</dbReference>
<protein>
    <submittedName>
        <fullName evidence="6">Helix-turn-helix domain-containing protein</fullName>
    </submittedName>
</protein>
<evidence type="ECO:0000256" key="4">
    <source>
        <dbReference type="ARBA" id="ARBA00023163"/>
    </source>
</evidence>
<dbReference type="SUPFAM" id="SSF51215">
    <property type="entry name" value="Regulatory protein AraC"/>
    <property type="match status" value="1"/>
</dbReference>
<dbReference type="InterPro" id="IPR009057">
    <property type="entry name" value="Homeodomain-like_sf"/>
</dbReference>
<keyword evidence="1" id="KW-0805">Transcription regulation</keyword>
<accession>A0ABX0NS34</accession>
<name>A0ABX0NS34_9BURK</name>
<evidence type="ECO:0000256" key="3">
    <source>
        <dbReference type="ARBA" id="ARBA00023159"/>
    </source>
</evidence>
<evidence type="ECO:0000313" key="7">
    <source>
        <dbReference type="Proteomes" id="UP000609726"/>
    </source>
</evidence>
<reference evidence="6 7" key="1">
    <citation type="submission" date="2019-10" db="EMBL/GenBank/DDBJ databases">
        <title>Taxonomy of Antarctic Massilia spp.: description of Massilia rubra sp. nov., Massilia aquatica sp. nov., Massilia mucilaginosa sp. nov., Massilia frigida sp. nov. isolated from streams, lakes and regoliths.</title>
        <authorList>
            <person name="Holochova P."/>
            <person name="Sedlacek I."/>
            <person name="Kralova S."/>
            <person name="Maslanova I."/>
            <person name="Busse H.-J."/>
            <person name="Stankova E."/>
            <person name="Vrbovska V."/>
            <person name="Kovarovic V."/>
            <person name="Bartak M."/>
            <person name="Svec P."/>
            <person name="Pantucek R."/>
        </authorList>
    </citation>
    <scope>NUCLEOTIDE SEQUENCE [LARGE SCALE GENOMIC DNA]</scope>
    <source>
        <strain evidence="6 7">CCM 8733</strain>
    </source>
</reference>
<dbReference type="PANTHER" id="PTHR46796">
    <property type="entry name" value="HTH-TYPE TRANSCRIPTIONAL ACTIVATOR RHAS-RELATED"/>
    <property type="match status" value="1"/>
</dbReference>
<keyword evidence="3" id="KW-0010">Activator</keyword>
<dbReference type="EMBL" id="WHJH01000010">
    <property type="protein sequence ID" value="NHZ89605.1"/>
    <property type="molecule type" value="Genomic_DNA"/>
</dbReference>
<dbReference type="InterPro" id="IPR020449">
    <property type="entry name" value="Tscrpt_reg_AraC-type_HTH"/>
</dbReference>
<evidence type="ECO:0000256" key="2">
    <source>
        <dbReference type="ARBA" id="ARBA00023125"/>
    </source>
</evidence>
<evidence type="ECO:0000313" key="6">
    <source>
        <dbReference type="EMBL" id="NHZ89605.1"/>
    </source>
</evidence>